<keyword evidence="6 9" id="KW-0648">Protein biosynthesis</keyword>
<dbReference type="InterPro" id="IPR035684">
    <property type="entry name" value="ArgRS_core"/>
</dbReference>
<comment type="similarity">
    <text evidence="1 9 10">Belongs to the class-I aminoacyl-tRNA synthetase family.</text>
</comment>
<dbReference type="FunFam" id="3.40.50.620:FF:000116">
    <property type="entry name" value="Arginine--tRNA ligase"/>
    <property type="match status" value="1"/>
</dbReference>
<dbReference type="NCBIfam" id="TIGR00456">
    <property type="entry name" value="argS"/>
    <property type="match status" value="1"/>
</dbReference>
<evidence type="ECO:0000256" key="4">
    <source>
        <dbReference type="ARBA" id="ARBA00022741"/>
    </source>
</evidence>
<evidence type="ECO:0000313" key="13">
    <source>
        <dbReference type="EMBL" id="PWU23396.1"/>
    </source>
</evidence>
<dbReference type="SUPFAM" id="SSF52374">
    <property type="entry name" value="Nucleotidylyl transferase"/>
    <property type="match status" value="1"/>
</dbReference>
<comment type="subcellular location">
    <subcellularLocation>
        <location evidence="9">Cytoplasm</location>
    </subcellularLocation>
</comment>
<evidence type="ECO:0000256" key="2">
    <source>
        <dbReference type="ARBA" id="ARBA00022490"/>
    </source>
</evidence>
<dbReference type="HAMAP" id="MF_00123">
    <property type="entry name" value="Arg_tRNA_synth"/>
    <property type="match status" value="1"/>
</dbReference>
<evidence type="ECO:0000256" key="10">
    <source>
        <dbReference type="RuleBase" id="RU363038"/>
    </source>
</evidence>
<keyword evidence="2 9" id="KW-0963">Cytoplasm</keyword>
<name>A0A317JNT2_9BACT</name>
<comment type="subunit">
    <text evidence="9">Monomer.</text>
</comment>
<dbReference type="InterPro" id="IPR009080">
    <property type="entry name" value="tRNAsynth_Ia_anticodon-bd"/>
</dbReference>
<dbReference type="InterPro" id="IPR005148">
    <property type="entry name" value="Arg-tRNA-synth_N"/>
</dbReference>
<keyword evidence="5 9" id="KW-0067">ATP-binding</keyword>
<comment type="catalytic activity">
    <reaction evidence="8 9">
        <text>tRNA(Arg) + L-arginine + ATP = L-arginyl-tRNA(Arg) + AMP + diphosphate</text>
        <dbReference type="Rhea" id="RHEA:20301"/>
        <dbReference type="Rhea" id="RHEA-COMP:9658"/>
        <dbReference type="Rhea" id="RHEA-COMP:9673"/>
        <dbReference type="ChEBI" id="CHEBI:30616"/>
        <dbReference type="ChEBI" id="CHEBI:32682"/>
        <dbReference type="ChEBI" id="CHEBI:33019"/>
        <dbReference type="ChEBI" id="CHEBI:78442"/>
        <dbReference type="ChEBI" id="CHEBI:78513"/>
        <dbReference type="ChEBI" id="CHEBI:456215"/>
        <dbReference type="EC" id="6.1.1.19"/>
    </reaction>
</comment>
<evidence type="ECO:0000259" key="12">
    <source>
        <dbReference type="SMART" id="SM01016"/>
    </source>
</evidence>
<dbReference type="GO" id="GO:0005524">
    <property type="term" value="F:ATP binding"/>
    <property type="evidence" value="ECO:0007669"/>
    <property type="project" value="UniProtKB-UniRule"/>
</dbReference>
<dbReference type="PRINTS" id="PR01038">
    <property type="entry name" value="TRNASYNTHARG"/>
</dbReference>
<dbReference type="Gene3D" id="1.10.730.10">
    <property type="entry name" value="Isoleucyl-tRNA Synthetase, Domain 1"/>
    <property type="match status" value="1"/>
</dbReference>
<protein>
    <recommendedName>
        <fullName evidence="9">Arginine--tRNA ligase</fullName>
        <ecNumber evidence="9">6.1.1.19</ecNumber>
    </recommendedName>
    <alternativeName>
        <fullName evidence="9">Arginyl-tRNA synthetase</fullName>
        <shortName evidence="9">ArgRS</shortName>
    </alternativeName>
</protein>
<evidence type="ECO:0000256" key="7">
    <source>
        <dbReference type="ARBA" id="ARBA00023146"/>
    </source>
</evidence>
<evidence type="ECO:0000256" key="1">
    <source>
        <dbReference type="ARBA" id="ARBA00005594"/>
    </source>
</evidence>
<dbReference type="InterPro" id="IPR008909">
    <property type="entry name" value="DALR_anticod-bd"/>
</dbReference>
<dbReference type="InterPro" id="IPR001278">
    <property type="entry name" value="Arg-tRNA-ligase"/>
</dbReference>
<dbReference type="GO" id="GO:0005737">
    <property type="term" value="C:cytoplasm"/>
    <property type="evidence" value="ECO:0007669"/>
    <property type="project" value="UniProtKB-SubCell"/>
</dbReference>
<dbReference type="GO" id="GO:0004814">
    <property type="term" value="F:arginine-tRNA ligase activity"/>
    <property type="evidence" value="ECO:0007669"/>
    <property type="project" value="UniProtKB-UniRule"/>
</dbReference>
<dbReference type="SMART" id="SM00836">
    <property type="entry name" value="DALR_1"/>
    <property type="match status" value="1"/>
</dbReference>
<dbReference type="PANTHER" id="PTHR11956">
    <property type="entry name" value="ARGINYL-TRNA SYNTHETASE"/>
    <property type="match status" value="1"/>
</dbReference>
<dbReference type="SUPFAM" id="SSF47323">
    <property type="entry name" value="Anticodon-binding domain of a subclass of class I aminoacyl-tRNA synthetases"/>
    <property type="match status" value="1"/>
</dbReference>
<comment type="caution">
    <text evidence="13">The sequence shown here is derived from an EMBL/GenBank/DDBJ whole genome shotgun (WGS) entry which is preliminary data.</text>
</comment>
<dbReference type="EMBL" id="PSRQ01000035">
    <property type="protein sequence ID" value="PWU23396.1"/>
    <property type="molecule type" value="Genomic_DNA"/>
</dbReference>
<feature type="short sequence motif" description="'HIGH' region" evidence="9">
    <location>
        <begin position="141"/>
        <end position="151"/>
    </location>
</feature>
<keyword evidence="4 9" id="KW-0547">Nucleotide-binding</keyword>
<dbReference type="InterPro" id="IPR001412">
    <property type="entry name" value="aa-tRNA-synth_I_CS"/>
</dbReference>
<dbReference type="SMART" id="SM01016">
    <property type="entry name" value="Arg_tRNA_synt_N"/>
    <property type="match status" value="1"/>
</dbReference>
<feature type="domain" description="Arginyl tRNA synthetase N-terminal" evidence="12">
    <location>
        <begin position="4"/>
        <end position="105"/>
    </location>
</feature>
<feature type="domain" description="DALR anticodon binding" evidence="11">
    <location>
        <begin position="473"/>
        <end position="584"/>
    </location>
</feature>
<dbReference type="GO" id="GO:0006420">
    <property type="term" value="P:arginyl-tRNA aminoacylation"/>
    <property type="evidence" value="ECO:0007669"/>
    <property type="project" value="UniProtKB-UniRule"/>
</dbReference>
<dbReference type="SUPFAM" id="SSF55190">
    <property type="entry name" value="Arginyl-tRNA synthetase (ArgRS), N-terminal 'additional' domain"/>
    <property type="match status" value="1"/>
</dbReference>
<dbReference type="Proteomes" id="UP000246104">
    <property type="component" value="Unassembled WGS sequence"/>
</dbReference>
<evidence type="ECO:0000256" key="9">
    <source>
        <dbReference type="HAMAP-Rule" id="MF_00123"/>
    </source>
</evidence>
<evidence type="ECO:0000256" key="6">
    <source>
        <dbReference type="ARBA" id="ARBA00022917"/>
    </source>
</evidence>
<keyword evidence="3 9" id="KW-0436">Ligase</keyword>
<dbReference type="Gene3D" id="3.30.1360.70">
    <property type="entry name" value="Arginyl tRNA synthetase N-terminal domain"/>
    <property type="match status" value="1"/>
</dbReference>
<organism evidence="13 14">
    <name type="scientific">Candidatus Cerribacteria bacterium 'Amazon FNV 2010 28 9'</name>
    <dbReference type="NCBI Taxonomy" id="2081795"/>
    <lineage>
        <taxon>Bacteria</taxon>
        <taxon>Candidatus Cerribacteria</taxon>
    </lineage>
</organism>
<dbReference type="Pfam" id="PF00750">
    <property type="entry name" value="tRNA-synt_1d"/>
    <property type="match status" value="1"/>
</dbReference>
<evidence type="ECO:0000313" key="14">
    <source>
        <dbReference type="Proteomes" id="UP000246104"/>
    </source>
</evidence>
<dbReference type="PANTHER" id="PTHR11956:SF5">
    <property type="entry name" value="ARGININE--TRNA LIGASE, CYTOPLASMIC"/>
    <property type="match status" value="1"/>
</dbReference>
<sequence length="584" mass="66389">MIETSMKERIKAFIQKSLEPFIDGQTIEVQVDEQPQFGDYSTNIALQCFKRIKTDTQGIFLHQQAVRESTPQGLAHQMVDIMNSQLPPFLSKVEVAGSGFINFYLSDATLVEQTLAIATDAASTIAQSGKGKKIIVEYSSPNIAKPFTVGHLRSTIIGDALANLFEVQGWEVHRDNHLGDWGTQFGKLIAAIKEWPEDFEKITTAQKPVDVLVNLYIKFHQEAEHDLSLEEKGRAWFKKLEDGDQEARELWQQCINWSWQEFNRIYKELGIDTEKFENNGRGYGESFFEDKMQPVIDELRQKGLLHEGKEGAQIVEFPDEKYPPLMILKKDGATLYATRDLATDKFRLQHYGSDITIVNEVGAEQSLYFKQLFELEYMLRWYKPGQRVHVGHGFFRLKQGKMSTRKGTVIWLEDVIDEAVGRATLFGNHDQQTARKVGIGALKWSDLKRSAHLDVIFDWDEVLNMQGNSGPYIQYTAVRAQSVLDKAGAIQEAKPRAFDESERLLASKLQKFGECINTAASEYAPHYVCTYLYELAQAYNAFYNKDNILDAGEETALRLRLTQATAKTLTLGLEILGIQVPEKM</sequence>
<dbReference type="EC" id="6.1.1.19" evidence="9"/>
<dbReference type="AlphaFoldDB" id="A0A317JNT2"/>
<dbReference type="CDD" id="cd07956">
    <property type="entry name" value="Anticodon_Ia_Arg"/>
    <property type="match status" value="1"/>
</dbReference>
<dbReference type="InterPro" id="IPR036695">
    <property type="entry name" value="Arg-tRNA-synth_N_sf"/>
</dbReference>
<accession>A0A317JNT2</accession>
<dbReference type="Gene3D" id="3.40.50.620">
    <property type="entry name" value="HUPs"/>
    <property type="match status" value="1"/>
</dbReference>
<evidence type="ECO:0000259" key="11">
    <source>
        <dbReference type="SMART" id="SM00836"/>
    </source>
</evidence>
<reference evidence="13 14" key="1">
    <citation type="submission" date="2018-02" db="EMBL/GenBank/DDBJ databases">
        <title>Genomic Reconstructions from Amazon Rainforest and Pasture Soil Reveal Novel Insights into the Physiology of Candidate Phyla in Tropical Sites.</title>
        <authorList>
            <person name="Kroeger M.E."/>
            <person name="Delmont T."/>
            <person name="Eren A.M."/>
            <person name="Guo J."/>
            <person name="Meyer K.M."/>
            <person name="Khan K."/>
            <person name="Rodrigues J.L.M."/>
            <person name="Bohannan B.J.M."/>
            <person name="Tringe S."/>
            <person name="Borges C.D."/>
            <person name="Tiedje J."/>
            <person name="Tsai S.M."/>
            <person name="Nusslein K."/>
        </authorList>
    </citation>
    <scope>NUCLEOTIDE SEQUENCE [LARGE SCALE GENOMIC DNA]</scope>
    <source>
        <strain evidence="13">Amazon FNV 2010 28 9</strain>
    </source>
</reference>
<dbReference type="Pfam" id="PF03485">
    <property type="entry name" value="Arg_tRNA_synt_N"/>
    <property type="match status" value="1"/>
</dbReference>
<dbReference type="CDD" id="cd00671">
    <property type="entry name" value="ArgRS_core"/>
    <property type="match status" value="1"/>
</dbReference>
<dbReference type="InterPro" id="IPR014729">
    <property type="entry name" value="Rossmann-like_a/b/a_fold"/>
</dbReference>
<evidence type="ECO:0000256" key="3">
    <source>
        <dbReference type="ARBA" id="ARBA00022598"/>
    </source>
</evidence>
<evidence type="ECO:0000256" key="8">
    <source>
        <dbReference type="ARBA" id="ARBA00049339"/>
    </source>
</evidence>
<gene>
    <name evidence="9" type="primary">argS</name>
    <name evidence="13" type="ORF">C5B42_03115</name>
</gene>
<evidence type="ECO:0000256" key="5">
    <source>
        <dbReference type="ARBA" id="ARBA00022840"/>
    </source>
</evidence>
<dbReference type="Pfam" id="PF05746">
    <property type="entry name" value="DALR_1"/>
    <property type="match status" value="1"/>
</dbReference>
<dbReference type="PROSITE" id="PS00178">
    <property type="entry name" value="AA_TRNA_LIGASE_I"/>
    <property type="match status" value="1"/>
</dbReference>
<keyword evidence="7 9" id="KW-0030">Aminoacyl-tRNA synthetase</keyword>
<proteinExistence type="inferred from homology"/>